<keyword evidence="2" id="KW-0808">Transferase</keyword>
<proteinExistence type="predicted"/>
<gene>
    <name evidence="2" type="ORF">MM171B01337_0010</name>
</gene>
<protein>
    <submittedName>
        <fullName evidence="2">Putative glycosyltransferase</fullName>
    </submittedName>
</protein>
<feature type="domain" description="Spore protein YkvP/CgeB glycosyl transferase-like" evidence="1">
    <location>
        <begin position="183"/>
        <end position="285"/>
    </location>
</feature>
<dbReference type="AlphaFoldDB" id="A0A6M3M509"/>
<sequence>MQINKRPLRVMFPAECGKTKVDFLAHGFRLWGIPIIYSRALRDEAIDGQLYPIVLDFGAGHHKKAWFDITASRYKKHLGKLEGKNTVYFKTHMARMDRRKDPRYFPMPQAVSSMQYMNAYQDLRKLRTGRKEFLYDVLAVFVNSDDGLRQKVVQKLNEMTDLKILAKMISHPRLQDRPDPPPEIRGEKLRYFQHLKLQAMTKICIALPGAWKNGGASISFRHSEIWGMGGVVASIRAGTVMLGDPGRLWIEFRKDLGDFEDKIREALQDDKGREAMARTGAKYWDAIHHPLKAAYYMAEEAGGTPWEK</sequence>
<organism evidence="2">
    <name type="scientific">viral metagenome</name>
    <dbReference type="NCBI Taxonomy" id="1070528"/>
    <lineage>
        <taxon>unclassified sequences</taxon>
        <taxon>metagenomes</taxon>
        <taxon>organismal metagenomes</taxon>
    </lineage>
</organism>
<evidence type="ECO:0000259" key="1">
    <source>
        <dbReference type="Pfam" id="PF13524"/>
    </source>
</evidence>
<dbReference type="Pfam" id="PF13524">
    <property type="entry name" value="Glyco_trans_1_2"/>
    <property type="match status" value="1"/>
</dbReference>
<reference evidence="2" key="1">
    <citation type="submission" date="2020-03" db="EMBL/GenBank/DDBJ databases">
        <title>The deep terrestrial virosphere.</title>
        <authorList>
            <person name="Holmfeldt K."/>
            <person name="Nilsson E."/>
            <person name="Simone D."/>
            <person name="Lopez-Fernandez M."/>
            <person name="Wu X."/>
            <person name="de Brujin I."/>
            <person name="Lundin D."/>
            <person name="Andersson A."/>
            <person name="Bertilsson S."/>
            <person name="Dopson M."/>
        </authorList>
    </citation>
    <scope>NUCLEOTIDE SEQUENCE</scope>
    <source>
        <strain evidence="2">MM171B01337</strain>
    </source>
</reference>
<evidence type="ECO:0000313" key="2">
    <source>
        <dbReference type="EMBL" id="QJB02398.1"/>
    </source>
</evidence>
<accession>A0A6M3M509</accession>
<name>A0A6M3M509_9ZZZZ</name>
<dbReference type="GO" id="GO:0016740">
    <property type="term" value="F:transferase activity"/>
    <property type="evidence" value="ECO:0007669"/>
    <property type="project" value="UniProtKB-KW"/>
</dbReference>
<dbReference type="EMBL" id="MT143780">
    <property type="protein sequence ID" value="QJB02398.1"/>
    <property type="molecule type" value="Genomic_DNA"/>
</dbReference>
<dbReference type="InterPro" id="IPR055259">
    <property type="entry name" value="YkvP/CgeB_Glyco_trans-like"/>
</dbReference>